<dbReference type="Pfam" id="PF13385">
    <property type="entry name" value="Laminin_G_3"/>
    <property type="match status" value="1"/>
</dbReference>
<dbReference type="GO" id="GO:0016787">
    <property type="term" value="F:hydrolase activity"/>
    <property type="evidence" value="ECO:0007669"/>
    <property type="project" value="UniProtKB-KW"/>
</dbReference>
<evidence type="ECO:0000259" key="3">
    <source>
        <dbReference type="PROSITE" id="PS50853"/>
    </source>
</evidence>
<keyword evidence="5" id="KW-0378">Hydrolase</keyword>
<dbReference type="PROSITE" id="PS50853">
    <property type="entry name" value="FN3"/>
    <property type="match status" value="1"/>
</dbReference>
<accession>A0A6C2TVW4</accession>
<dbReference type="InterPro" id="IPR017853">
    <property type="entry name" value="GH"/>
</dbReference>
<dbReference type="Gene3D" id="2.60.120.200">
    <property type="match status" value="1"/>
</dbReference>
<dbReference type="SUPFAM" id="SSF51445">
    <property type="entry name" value="(Trans)glycosidases"/>
    <property type="match status" value="1"/>
</dbReference>
<dbReference type="Pfam" id="PF03422">
    <property type="entry name" value="CBM_6"/>
    <property type="match status" value="2"/>
</dbReference>
<dbReference type="InterPro" id="IPR003961">
    <property type="entry name" value="FN3_dom"/>
</dbReference>
<dbReference type="SMART" id="SM00060">
    <property type="entry name" value="FN3"/>
    <property type="match status" value="1"/>
</dbReference>
<dbReference type="InterPro" id="IPR036116">
    <property type="entry name" value="FN3_sf"/>
</dbReference>
<sequence>MINTFIKTSLVLVLVAFGGVAQAEVWTGAGDGTSYEDPLNWDPSTNAFAGTTRIIDGAFTVTRDVTANPDRTFVQGGATLNIPSGAHSDGKSGNTIRNFIGNGSLGTVNMSGGTYGIGHVLAIAHSSNSDGTFNLTGGDLNVFRGGNSLIGGYGGIFSRGHSVTIGGNNSNTGVTGLMEISGGSLNTRVGMAVGKNGTFSIVGSGASAIRLGGSGDDTGWFALSADGLLKASVDAGGITKIFVEDKDNTSTLIPMAELQAGSLLEVTNTTAYGGTWTLLEVENGGITNNGLAFAPGVDTNVWSFAVDNSGSNGILTITAQGDPIPVVTPELIGHWQFEGGSATNSASSGSAYDGTIMGSPAVVGGVEDGTSALEFDGNAANYVSIPAGVFDTVSNEITIAMWTFGDPDILGDGSTPNSSFGCNIRDMLHSHTPWNNGNLYWDAGNVRHNYNIAEASKYEGQWNHCIFTMNVTSGVKRVYINGVQDSPEWSSTLSPISGITAFNIGRAAHDAIPYHGKIDDFRLYNYEISADEIFAISRPAWHVEAEDYDAHYGLKLEGTADVGGGTNVGWIDNGDWGEYTINVETTGLHKIDFRVASNNGDGSIDIVSGGSSIGSVYVGGSGGWQTWKTVSAYVNFTSTGTQTLRLEFVVPTAGFNVNWFSYEPAGDPIAITVGNTRKQQMRYGIDYERLWFWSGADSVKDRFAEWSVDDCDVDYVRVAVSAKYELNEGTYREDAYFDMDDLEDGQHNNDRIIPMMQDMQAANPDIKFFASPRPLNEAFETIGIAKNDIKWQPYPIWITGAPSYTNSTFSFNEVKCSEYLLRYLILMKAKGLKISYMDLSNEWNYVNAQDVRDISALFDDYLDGTKPVVHPDYPTVTLTADDIPQLVAPSAWNYTQGASWMGGVLFNSYREALDIASCHNTDKGGTAADFADKVNEMYDGQPQPVPEIWNTEVHGWKSTSNADEVLTFAYMLECINAGFSGLNGWLAVGYSDQGHCYIVNKQRSVKYYIFEKLTTTSNRGYALDVNEPDEFKEYWDADPDQADADSAVSALIRGNLMTVWVLNHSDTDYPVAINPTGRTISDEPIKFTRWSQVDGLSSEGETGSVAKYSDTSVFTIVKDNSAYCFEILLEPETVPYVRVEAESYDGSSPVSHSTEACADIGGGLNLSSINDGNWTRYDDIDLDHAESIRLRVAAPAGQADGKIEIRTGTPFGTLIGKVAVPVTGGWQDWCTIETPLDPTNGTHDLYLVYVEADSNEAASSVMFNLNWFELTQTETPSSITESPVSGTQVTLTWNAVPGAIGYTVKRSTTQGGAYAIVDDTITETTYTDTGLTPGVTYYYVIVARYGNGDESDESGEVVAVPSDPIVVEDLNFESPEMNLAGDNVDIELLNSVPGHIYQGQEKKDLTTGDWMDVGAPKPGNGGVIIFDFPVGPTDAECFYRITIERQ</sequence>
<dbReference type="GO" id="GO:0030246">
    <property type="term" value="F:carbohydrate binding"/>
    <property type="evidence" value="ECO:0007669"/>
    <property type="project" value="InterPro"/>
</dbReference>
<evidence type="ECO:0000259" key="4">
    <source>
        <dbReference type="PROSITE" id="PS51175"/>
    </source>
</evidence>
<feature type="chain" id="PRO_5025584834" evidence="2">
    <location>
        <begin position="24"/>
        <end position="1446"/>
    </location>
</feature>
<dbReference type="SUPFAM" id="SSF49899">
    <property type="entry name" value="Concanavalin A-like lectins/glucanases"/>
    <property type="match status" value="1"/>
</dbReference>
<dbReference type="Gene3D" id="3.20.20.80">
    <property type="entry name" value="Glycosidases"/>
    <property type="match status" value="1"/>
</dbReference>
<dbReference type="Pfam" id="PF00041">
    <property type="entry name" value="fn3"/>
    <property type="match status" value="1"/>
</dbReference>
<dbReference type="Proteomes" id="UP000366872">
    <property type="component" value="Unassembled WGS sequence"/>
</dbReference>
<evidence type="ECO:0000256" key="2">
    <source>
        <dbReference type="SAM" id="SignalP"/>
    </source>
</evidence>
<dbReference type="SUPFAM" id="SSF49265">
    <property type="entry name" value="Fibronectin type III"/>
    <property type="match status" value="1"/>
</dbReference>
<dbReference type="EMBL" id="CAAHFG010000001">
    <property type="protein sequence ID" value="VGO11743.1"/>
    <property type="molecule type" value="Genomic_DNA"/>
</dbReference>
<dbReference type="CDD" id="cd00063">
    <property type="entry name" value="FN3"/>
    <property type="match status" value="1"/>
</dbReference>
<protein>
    <submittedName>
        <fullName evidence="5">Arabinoxylan arabinofuranohydrolase</fullName>
    </submittedName>
</protein>
<reference evidence="5 6" key="1">
    <citation type="submission" date="2019-04" db="EMBL/GenBank/DDBJ databases">
        <authorList>
            <person name="Van Vliet M D."/>
        </authorList>
    </citation>
    <scope>NUCLEOTIDE SEQUENCE [LARGE SCALE GENOMIC DNA]</scope>
    <source>
        <strain evidence="5 6">F1</strain>
    </source>
</reference>
<dbReference type="Gene3D" id="2.60.40.10">
    <property type="entry name" value="Immunoglobulins"/>
    <property type="match status" value="1"/>
</dbReference>
<dbReference type="RefSeq" id="WP_168441881.1">
    <property type="nucleotide sequence ID" value="NZ_CAAHFG010000001.1"/>
</dbReference>
<feature type="domain" description="Fibronectin type-III" evidence="3">
    <location>
        <begin position="1275"/>
        <end position="1364"/>
    </location>
</feature>
<name>A0A6C2TVW4_PONDE</name>
<dbReference type="CDD" id="cd04084">
    <property type="entry name" value="CBM6_xylanase-like"/>
    <property type="match status" value="1"/>
</dbReference>
<dbReference type="SMART" id="SM00606">
    <property type="entry name" value="CBD_IV"/>
    <property type="match status" value="2"/>
</dbReference>
<keyword evidence="6" id="KW-1185">Reference proteome</keyword>
<gene>
    <name evidence="5" type="primary">xynD_1</name>
    <name evidence="5" type="ORF">PDESU_00289</name>
</gene>
<feature type="domain" description="CBM6" evidence="4">
    <location>
        <begin position="1137"/>
        <end position="1271"/>
    </location>
</feature>
<dbReference type="InterPro" id="IPR013783">
    <property type="entry name" value="Ig-like_fold"/>
</dbReference>
<feature type="domain" description="CBM6" evidence="4">
    <location>
        <begin position="541"/>
        <end position="663"/>
    </location>
</feature>
<dbReference type="InterPro" id="IPR008979">
    <property type="entry name" value="Galactose-bd-like_sf"/>
</dbReference>
<proteinExistence type="predicted"/>
<feature type="signal peptide" evidence="2">
    <location>
        <begin position="1"/>
        <end position="23"/>
    </location>
</feature>
<dbReference type="InterPro" id="IPR006584">
    <property type="entry name" value="Cellulose-bd_IV"/>
</dbReference>
<dbReference type="InterPro" id="IPR005084">
    <property type="entry name" value="CBM6"/>
</dbReference>
<dbReference type="Gene3D" id="2.60.120.260">
    <property type="entry name" value="Galactose-binding domain-like"/>
    <property type="match status" value="2"/>
</dbReference>
<organism evidence="5 6">
    <name type="scientific">Pontiella desulfatans</name>
    <dbReference type="NCBI Taxonomy" id="2750659"/>
    <lineage>
        <taxon>Bacteria</taxon>
        <taxon>Pseudomonadati</taxon>
        <taxon>Kiritimatiellota</taxon>
        <taxon>Kiritimatiellia</taxon>
        <taxon>Kiritimatiellales</taxon>
        <taxon>Pontiellaceae</taxon>
        <taxon>Pontiella</taxon>
    </lineage>
</organism>
<evidence type="ECO:0000256" key="1">
    <source>
        <dbReference type="ARBA" id="ARBA00022729"/>
    </source>
</evidence>
<dbReference type="InterPro" id="IPR013320">
    <property type="entry name" value="ConA-like_dom_sf"/>
</dbReference>
<evidence type="ECO:0000313" key="6">
    <source>
        <dbReference type="Proteomes" id="UP000366872"/>
    </source>
</evidence>
<evidence type="ECO:0000313" key="5">
    <source>
        <dbReference type="EMBL" id="VGO11743.1"/>
    </source>
</evidence>
<dbReference type="CDD" id="cd04080">
    <property type="entry name" value="CBM6_cellulase-like"/>
    <property type="match status" value="1"/>
</dbReference>
<dbReference type="PROSITE" id="PS51175">
    <property type="entry name" value="CBM6"/>
    <property type="match status" value="2"/>
</dbReference>
<dbReference type="SUPFAM" id="SSF49785">
    <property type="entry name" value="Galactose-binding domain-like"/>
    <property type="match status" value="2"/>
</dbReference>
<keyword evidence="1 2" id="KW-0732">Signal</keyword>